<dbReference type="EMBL" id="CP034669">
    <property type="protein sequence ID" value="QAT82797.1"/>
    <property type="molecule type" value="Genomic_DNA"/>
</dbReference>
<dbReference type="Proteomes" id="UP000288758">
    <property type="component" value="Chromosome"/>
</dbReference>
<dbReference type="AlphaFoldDB" id="A0A410RLI7"/>
<sequence length="49" mass="5517">MRGRREGRAREPRGDTKEAQAAKEAWEAKKAALAKKTFDARASPYVENL</sequence>
<gene>
    <name evidence="2" type="ORF">EJ065_1193</name>
</gene>
<organism evidence="2 3">
    <name type="scientific">Corallococcus coralloides</name>
    <name type="common">Myxococcus coralloides</name>
    <dbReference type="NCBI Taxonomy" id="184914"/>
    <lineage>
        <taxon>Bacteria</taxon>
        <taxon>Pseudomonadati</taxon>
        <taxon>Myxococcota</taxon>
        <taxon>Myxococcia</taxon>
        <taxon>Myxococcales</taxon>
        <taxon>Cystobacterineae</taxon>
        <taxon>Myxococcaceae</taxon>
        <taxon>Corallococcus</taxon>
    </lineage>
</organism>
<protein>
    <submittedName>
        <fullName evidence="2">Putative lipoprotein</fullName>
    </submittedName>
</protein>
<reference evidence="2 3" key="1">
    <citation type="submission" date="2018-12" db="EMBL/GenBank/DDBJ databases">
        <title>Complete Genome Sequence of the Corallopyronin A producing Myxobacterium Corallococcus coralloides B035.</title>
        <authorList>
            <person name="Bouhired S.M."/>
            <person name="Rupp O."/>
            <person name="Blom J."/>
            <person name="Schaeberle T.F."/>
            <person name="Kehraus S."/>
            <person name="Schiefer A."/>
            <person name="Pfarr K."/>
            <person name="Goesmann A."/>
            <person name="Hoerauf A."/>
            <person name="Koenig G.M."/>
        </authorList>
    </citation>
    <scope>NUCLEOTIDE SEQUENCE [LARGE SCALE GENOMIC DNA]</scope>
    <source>
        <strain evidence="2 3">B035</strain>
    </source>
</reference>
<keyword evidence="2" id="KW-0449">Lipoprotein</keyword>
<accession>A0A410RLI7</accession>
<dbReference type="RefSeq" id="WP_240672738.1">
    <property type="nucleotide sequence ID" value="NZ_CP034669.1"/>
</dbReference>
<evidence type="ECO:0000313" key="3">
    <source>
        <dbReference type="Proteomes" id="UP000288758"/>
    </source>
</evidence>
<evidence type="ECO:0000313" key="2">
    <source>
        <dbReference type="EMBL" id="QAT82797.1"/>
    </source>
</evidence>
<name>A0A410RLI7_CORCK</name>
<evidence type="ECO:0000256" key="1">
    <source>
        <dbReference type="SAM" id="MobiDB-lite"/>
    </source>
</evidence>
<proteinExistence type="predicted"/>
<feature type="region of interest" description="Disordered" evidence="1">
    <location>
        <begin position="1"/>
        <end position="23"/>
    </location>
</feature>